<dbReference type="RefSeq" id="WP_018662128.1">
    <property type="nucleotide sequence ID" value="NZ_HF952018.1"/>
</dbReference>
<evidence type="ECO:0000313" key="12">
    <source>
        <dbReference type="Proteomes" id="UP000014923"/>
    </source>
</evidence>
<protein>
    <submittedName>
        <fullName evidence="11">Putative type IV pilus-assembly protein</fullName>
    </submittedName>
</protein>
<feature type="domain" description="Type II secretion system protein GspF" evidence="10">
    <location>
        <begin position="64"/>
        <end position="184"/>
    </location>
</feature>
<dbReference type="PROSITE" id="PS00874">
    <property type="entry name" value="T2SP_F"/>
    <property type="match status" value="1"/>
</dbReference>
<dbReference type="GO" id="GO:0005886">
    <property type="term" value="C:plasma membrane"/>
    <property type="evidence" value="ECO:0007669"/>
    <property type="project" value="UniProtKB-SubCell"/>
</dbReference>
<keyword evidence="5 8" id="KW-0812">Transmembrane</keyword>
<dbReference type="PANTHER" id="PTHR30012:SF0">
    <property type="entry name" value="TYPE II SECRETION SYSTEM PROTEIN F-RELATED"/>
    <property type="match status" value="1"/>
</dbReference>
<dbReference type="InterPro" id="IPR018076">
    <property type="entry name" value="T2SS_GspF_dom"/>
</dbReference>
<dbReference type="PRINTS" id="PR00812">
    <property type="entry name" value="BCTERIALGSPF"/>
</dbReference>
<evidence type="ECO:0000256" key="1">
    <source>
        <dbReference type="ARBA" id="ARBA00004651"/>
    </source>
</evidence>
<feature type="transmembrane region" description="Helical" evidence="9">
    <location>
        <begin position="166"/>
        <end position="190"/>
    </location>
</feature>
<dbReference type="AlphaFoldDB" id="R7RSK6"/>
<dbReference type="eggNOG" id="COG1459">
    <property type="taxonomic scope" value="Bacteria"/>
</dbReference>
<keyword evidence="12" id="KW-1185">Reference proteome</keyword>
<evidence type="ECO:0000256" key="7">
    <source>
        <dbReference type="ARBA" id="ARBA00023136"/>
    </source>
</evidence>
<dbReference type="InterPro" id="IPR042094">
    <property type="entry name" value="T2SS_GspF_sf"/>
</dbReference>
<sequence>MPLFYYKAKTKDGNNIKGVIEADNIEVADTVLRMNSVYPIFIREKSPFVISKRKMSSKDLYLISNQMAMALKSGFDILRAFEFLMENSNDYIKRQFKLIYKRVQEGISLSDAFKETKIFPTFFICMVRAGEVSGKVDEVMQMLSQYYYKDYKIKNRINQALAYPKLVFIISIMITFVLLNRVVPIFLNVFNQFNSVELPLYTKIVVGISASIKGYFKIYILILFGIIFLIKLLSKNHYICDLIDRLKINIPIIRRIYILNYIVQFSNTLAMLLRSGVSVISSLEIIKDVIENREIKRNISNSIGILKSGLSISDSLLAIECFPSMFKNIIKSGEETGRIDDALINVSEFYYNELDEYIKRITVYIEPIILIFIALIIGFIVLSLMLPIFKIYRTII</sequence>
<evidence type="ECO:0000259" key="10">
    <source>
        <dbReference type="Pfam" id="PF00482"/>
    </source>
</evidence>
<dbReference type="InterPro" id="IPR001992">
    <property type="entry name" value="T2SS_GspF/T4SS_PilC_CS"/>
</dbReference>
<feature type="transmembrane region" description="Helical" evidence="9">
    <location>
        <begin position="216"/>
        <end position="234"/>
    </location>
</feature>
<evidence type="ECO:0000256" key="4">
    <source>
        <dbReference type="ARBA" id="ARBA00022475"/>
    </source>
</evidence>
<dbReference type="InterPro" id="IPR003004">
    <property type="entry name" value="GspF/PilC"/>
</dbReference>
<feature type="transmembrane region" description="Helical" evidence="9">
    <location>
        <begin position="368"/>
        <end position="389"/>
    </location>
</feature>
<dbReference type="GO" id="GO:0009306">
    <property type="term" value="P:protein secretion"/>
    <property type="evidence" value="ECO:0007669"/>
    <property type="project" value="InterPro"/>
</dbReference>
<reference evidence="11" key="1">
    <citation type="submission" date="2013-03" db="EMBL/GenBank/DDBJ databases">
        <title>Draft genome sequence of the hydrogen-ethanol-producing anaerobic alkalithermophilic Caloramator celere.</title>
        <authorList>
            <person name="Ciranna A."/>
            <person name="Larjo A."/>
            <person name="Kivisto A."/>
            <person name="Santala V."/>
            <person name="Roos C."/>
            <person name="Karp M."/>
        </authorList>
    </citation>
    <scope>NUCLEOTIDE SEQUENCE [LARGE SCALE GENOMIC DNA]</scope>
    <source>
        <strain evidence="11">DSM 8682</strain>
    </source>
</reference>
<dbReference type="HOGENOM" id="CLU_035032_0_0_9"/>
<keyword evidence="4" id="KW-1003">Cell membrane</keyword>
<keyword evidence="7 9" id="KW-0472">Membrane</keyword>
<keyword evidence="6 9" id="KW-1133">Transmembrane helix</keyword>
<gene>
    <name evidence="11" type="ORF">TCEL_00281</name>
</gene>
<proteinExistence type="inferred from homology"/>
<dbReference type="Proteomes" id="UP000014923">
    <property type="component" value="Unassembled WGS sequence"/>
</dbReference>
<dbReference type="OrthoDB" id="9805682at2"/>
<evidence type="ECO:0000256" key="2">
    <source>
        <dbReference type="ARBA" id="ARBA00005745"/>
    </source>
</evidence>
<dbReference type="Gene3D" id="1.20.81.30">
    <property type="entry name" value="Type II secretion system (T2SS), domain F"/>
    <property type="match status" value="2"/>
</dbReference>
<comment type="caution">
    <text evidence="11">The sequence shown here is derived from an EMBL/GenBank/DDBJ whole genome shotgun (WGS) entry which is preliminary data.</text>
</comment>
<comment type="subcellular location">
    <subcellularLocation>
        <location evidence="1 8">Cell membrane</location>
        <topology evidence="1 8">Multi-pass membrane protein</topology>
    </subcellularLocation>
</comment>
<name>R7RSK6_9CLOT</name>
<evidence type="ECO:0000256" key="5">
    <source>
        <dbReference type="ARBA" id="ARBA00022692"/>
    </source>
</evidence>
<organism evidence="11 12">
    <name type="scientific">Thermobrachium celere DSM 8682</name>
    <dbReference type="NCBI Taxonomy" id="941824"/>
    <lineage>
        <taxon>Bacteria</taxon>
        <taxon>Bacillati</taxon>
        <taxon>Bacillota</taxon>
        <taxon>Clostridia</taxon>
        <taxon>Eubacteriales</taxon>
        <taxon>Clostridiaceae</taxon>
        <taxon>Thermobrachium</taxon>
    </lineage>
</organism>
<accession>R7RSK6</accession>
<keyword evidence="3 8" id="KW-0813">Transport</keyword>
<feature type="domain" description="Type II secretion system protein GspF" evidence="10">
    <location>
        <begin position="265"/>
        <end position="387"/>
    </location>
</feature>
<evidence type="ECO:0000256" key="9">
    <source>
        <dbReference type="SAM" id="Phobius"/>
    </source>
</evidence>
<evidence type="ECO:0000256" key="8">
    <source>
        <dbReference type="RuleBase" id="RU003923"/>
    </source>
</evidence>
<comment type="similarity">
    <text evidence="2 8">Belongs to the GSP F family.</text>
</comment>
<dbReference type="EMBL" id="CAVN010000095">
    <property type="protein sequence ID" value="CDF58235.1"/>
    <property type="molecule type" value="Genomic_DNA"/>
</dbReference>
<dbReference type="PANTHER" id="PTHR30012">
    <property type="entry name" value="GENERAL SECRETION PATHWAY PROTEIN"/>
    <property type="match status" value="1"/>
</dbReference>
<evidence type="ECO:0000256" key="6">
    <source>
        <dbReference type="ARBA" id="ARBA00022989"/>
    </source>
</evidence>
<evidence type="ECO:0000256" key="3">
    <source>
        <dbReference type="ARBA" id="ARBA00022448"/>
    </source>
</evidence>
<evidence type="ECO:0000313" key="11">
    <source>
        <dbReference type="EMBL" id="CDF58235.1"/>
    </source>
</evidence>
<dbReference type="Pfam" id="PF00482">
    <property type="entry name" value="T2SSF"/>
    <property type="match status" value="2"/>
</dbReference>